<sequence length="77" mass="8786">MDRFTIKCLIGDQEMELQLDKKAMPGENGPCFMITSEGSFKGYISRKKNGGYQQIGDTYYTAKDLQAIGEHLRQYVK</sequence>
<gene>
    <name evidence="1" type="ORF">ACFQZI_06430</name>
</gene>
<protein>
    <submittedName>
        <fullName evidence="1">Uncharacterized protein</fullName>
    </submittedName>
</protein>
<accession>A0ABW2ZE67</accession>
<evidence type="ECO:0000313" key="2">
    <source>
        <dbReference type="Proteomes" id="UP001597073"/>
    </source>
</evidence>
<dbReference type="RefSeq" id="WP_377139971.1">
    <property type="nucleotide sequence ID" value="NZ_JBHTIA010000003.1"/>
</dbReference>
<reference evidence="2" key="1">
    <citation type="journal article" date="2019" name="Int. J. Syst. Evol. Microbiol.">
        <title>The Global Catalogue of Microorganisms (GCM) 10K type strain sequencing project: providing services to taxonomists for standard genome sequencing and annotation.</title>
        <authorList>
            <consortium name="The Broad Institute Genomics Platform"/>
            <consortium name="The Broad Institute Genome Sequencing Center for Infectious Disease"/>
            <person name="Wu L."/>
            <person name="Ma J."/>
        </authorList>
    </citation>
    <scope>NUCLEOTIDE SEQUENCE [LARGE SCALE GENOMIC DNA]</scope>
    <source>
        <strain evidence="2">CCUG 60742</strain>
    </source>
</reference>
<organism evidence="1 2">
    <name type="scientific">Mucilaginibacter lutimaris</name>
    <dbReference type="NCBI Taxonomy" id="931629"/>
    <lineage>
        <taxon>Bacteria</taxon>
        <taxon>Pseudomonadati</taxon>
        <taxon>Bacteroidota</taxon>
        <taxon>Sphingobacteriia</taxon>
        <taxon>Sphingobacteriales</taxon>
        <taxon>Sphingobacteriaceae</taxon>
        <taxon>Mucilaginibacter</taxon>
    </lineage>
</organism>
<proteinExistence type="predicted"/>
<comment type="caution">
    <text evidence="1">The sequence shown here is derived from an EMBL/GenBank/DDBJ whole genome shotgun (WGS) entry which is preliminary data.</text>
</comment>
<evidence type="ECO:0000313" key="1">
    <source>
        <dbReference type="EMBL" id="MFD0764481.1"/>
    </source>
</evidence>
<name>A0ABW2ZE67_9SPHI</name>
<keyword evidence="2" id="KW-1185">Reference proteome</keyword>
<dbReference type="EMBL" id="JBHTIA010000003">
    <property type="protein sequence ID" value="MFD0764481.1"/>
    <property type="molecule type" value="Genomic_DNA"/>
</dbReference>
<dbReference type="Proteomes" id="UP001597073">
    <property type="component" value="Unassembled WGS sequence"/>
</dbReference>